<gene>
    <name evidence="4" type="ORF">Pan241w_20040</name>
</gene>
<dbReference type="SUPFAM" id="SSF50978">
    <property type="entry name" value="WD40 repeat-like"/>
    <property type="match status" value="1"/>
</dbReference>
<feature type="repeat" description="WD" evidence="3">
    <location>
        <begin position="34"/>
        <end position="75"/>
    </location>
</feature>
<dbReference type="Proteomes" id="UP000317171">
    <property type="component" value="Chromosome"/>
</dbReference>
<evidence type="ECO:0000313" key="5">
    <source>
        <dbReference type="Proteomes" id="UP000317171"/>
    </source>
</evidence>
<feature type="repeat" description="WD" evidence="3">
    <location>
        <begin position="75"/>
        <end position="116"/>
    </location>
</feature>
<dbReference type="AlphaFoldDB" id="A0A517RDJ2"/>
<feature type="repeat" description="WD" evidence="3">
    <location>
        <begin position="161"/>
        <end position="202"/>
    </location>
</feature>
<proteinExistence type="predicted"/>
<organism evidence="4 5">
    <name type="scientific">Gimesia alba</name>
    <dbReference type="NCBI Taxonomy" id="2527973"/>
    <lineage>
        <taxon>Bacteria</taxon>
        <taxon>Pseudomonadati</taxon>
        <taxon>Planctomycetota</taxon>
        <taxon>Planctomycetia</taxon>
        <taxon>Planctomycetales</taxon>
        <taxon>Planctomycetaceae</taxon>
        <taxon>Gimesia</taxon>
    </lineage>
</organism>
<evidence type="ECO:0000256" key="1">
    <source>
        <dbReference type="ARBA" id="ARBA00022574"/>
    </source>
</evidence>
<keyword evidence="1 3" id="KW-0853">WD repeat</keyword>
<dbReference type="PANTHER" id="PTHR44019">
    <property type="entry name" value="WD REPEAT-CONTAINING PROTEIN 55"/>
    <property type="match status" value="1"/>
</dbReference>
<dbReference type="Gene3D" id="2.130.10.10">
    <property type="entry name" value="YVTN repeat-like/Quinoprotein amine dehydrogenase"/>
    <property type="match status" value="2"/>
</dbReference>
<keyword evidence="5" id="KW-1185">Reference proteome</keyword>
<dbReference type="RefSeq" id="WP_145214287.1">
    <property type="nucleotide sequence ID" value="NZ_CP036269.1"/>
</dbReference>
<name>A0A517RDJ2_9PLAN</name>
<dbReference type="EMBL" id="CP036269">
    <property type="protein sequence ID" value="QDT41924.1"/>
    <property type="molecule type" value="Genomic_DNA"/>
</dbReference>
<dbReference type="Pfam" id="PF00400">
    <property type="entry name" value="WD40"/>
    <property type="match status" value="4"/>
</dbReference>
<dbReference type="InterPro" id="IPR015943">
    <property type="entry name" value="WD40/YVTN_repeat-like_dom_sf"/>
</dbReference>
<sequence length="357" mass="39210">MNAKQKNTTEVLVAPKPDSAYYAIDPTKTHEVAQFKHSCPLTSCRVDPTGRYFVAGAQDLDIHVWDLATQAQRTLKGHTSWVRSFDFSADGNTLFSACWGGDIKVWNMTEAEPKPTMTIPAHKGSARWVRVSPDQTKLVTCGNDLLVKVWKIEDGSLLHTFAGHERHVYAADFHPDGQHLVSQDLMGVMKVWDLKADKAVRSIDASVMTGYDNKFAADMGGARDLQFSPDGSELASAGITKVVNSFAGVQDPIIMLFDWKTGKETAQLKPDKTFQGIAWGVRFHPDGFLIGAGADRSGKGELWFRKPGEAEFFHTMKLAKAARGLDLFSDGRHLAVAHADGTARVYRMSAAAEKAKV</sequence>
<dbReference type="PANTHER" id="PTHR44019:SF8">
    <property type="entry name" value="POC1 CENTRIOLAR PROTEIN HOMOLOG"/>
    <property type="match status" value="1"/>
</dbReference>
<dbReference type="CDD" id="cd00200">
    <property type="entry name" value="WD40"/>
    <property type="match status" value="1"/>
</dbReference>
<keyword evidence="2" id="KW-0677">Repeat</keyword>
<feature type="repeat" description="WD" evidence="3">
    <location>
        <begin position="119"/>
        <end position="160"/>
    </location>
</feature>
<evidence type="ECO:0000256" key="3">
    <source>
        <dbReference type="PROSITE-ProRule" id="PRU00221"/>
    </source>
</evidence>
<dbReference type="InterPro" id="IPR050505">
    <property type="entry name" value="WDR55/POC1"/>
</dbReference>
<dbReference type="InterPro" id="IPR001680">
    <property type="entry name" value="WD40_rpt"/>
</dbReference>
<dbReference type="SMART" id="SM00320">
    <property type="entry name" value="WD40"/>
    <property type="match status" value="7"/>
</dbReference>
<dbReference type="InterPro" id="IPR036322">
    <property type="entry name" value="WD40_repeat_dom_sf"/>
</dbReference>
<evidence type="ECO:0000256" key="2">
    <source>
        <dbReference type="ARBA" id="ARBA00022737"/>
    </source>
</evidence>
<dbReference type="OrthoDB" id="230341at2"/>
<reference evidence="4 5" key="1">
    <citation type="submission" date="2019-02" db="EMBL/GenBank/DDBJ databases">
        <title>Deep-cultivation of Planctomycetes and their phenomic and genomic characterization uncovers novel biology.</title>
        <authorList>
            <person name="Wiegand S."/>
            <person name="Jogler M."/>
            <person name="Boedeker C."/>
            <person name="Pinto D."/>
            <person name="Vollmers J."/>
            <person name="Rivas-Marin E."/>
            <person name="Kohn T."/>
            <person name="Peeters S.H."/>
            <person name="Heuer A."/>
            <person name="Rast P."/>
            <person name="Oberbeckmann S."/>
            <person name="Bunk B."/>
            <person name="Jeske O."/>
            <person name="Meyerdierks A."/>
            <person name="Storesund J.E."/>
            <person name="Kallscheuer N."/>
            <person name="Luecker S."/>
            <person name="Lage O.M."/>
            <person name="Pohl T."/>
            <person name="Merkel B.J."/>
            <person name="Hornburger P."/>
            <person name="Mueller R.-W."/>
            <person name="Bruemmer F."/>
            <person name="Labrenz M."/>
            <person name="Spormann A.M."/>
            <person name="Op den Camp H."/>
            <person name="Overmann J."/>
            <person name="Amann R."/>
            <person name="Jetten M.S.M."/>
            <person name="Mascher T."/>
            <person name="Medema M.H."/>
            <person name="Devos D.P."/>
            <person name="Kaster A.-K."/>
            <person name="Ovreas L."/>
            <person name="Rohde M."/>
            <person name="Galperin M.Y."/>
            <person name="Jogler C."/>
        </authorList>
    </citation>
    <scope>NUCLEOTIDE SEQUENCE [LARGE SCALE GENOMIC DNA]</scope>
    <source>
        <strain evidence="4 5">Pan241w</strain>
    </source>
</reference>
<accession>A0A517RDJ2</accession>
<evidence type="ECO:0000313" key="4">
    <source>
        <dbReference type="EMBL" id="QDT41924.1"/>
    </source>
</evidence>
<protein>
    <submittedName>
        <fullName evidence="4">WD domain, G-beta repeat</fullName>
    </submittedName>
</protein>
<dbReference type="PROSITE" id="PS50294">
    <property type="entry name" value="WD_REPEATS_REGION"/>
    <property type="match status" value="4"/>
</dbReference>
<dbReference type="KEGG" id="gaz:Pan241w_20040"/>
<dbReference type="PROSITE" id="PS50082">
    <property type="entry name" value="WD_REPEATS_2"/>
    <property type="match status" value="4"/>
</dbReference>